<dbReference type="EMBL" id="JACOFU010000007">
    <property type="protein sequence ID" value="MBC3833047.1"/>
    <property type="molecule type" value="Genomic_DNA"/>
</dbReference>
<keyword evidence="4" id="KW-1185">Reference proteome</keyword>
<keyword evidence="1" id="KW-0732">Signal</keyword>
<dbReference type="Proteomes" id="UP000643610">
    <property type="component" value="Unassembled WGS sequence"/>
</dbReference>
<dbReference type="Pfam" id="PF19780">
    <property type="entry name" value="DUF6265"/>
    <property type="match status" value="1"/>
</dbReference>
<gene>
    <name evidence="3" type="ORF">H8K33_16180</name>
</gene>
<organism evidence="3 4">
    <name type="scientific">Undibacterium amnicola</name>
    <dbReference type="NCBI Taxonomy" id="1834038"/>
    <lineage>
        <taxon>Bacteria</taxon>
        <taxon>Pseudomonadati</taxon>
        <taxon>Pseudomonadota</taxon>
        <taxon>Betaproteobacteria</taxon>
        <taxon>Burkholderiales</taxon>
        <taxon>Oxalobacteraceae</taxon>
        <taxon>Undibacterium</taxon>
    </lineage>
</organism>
<feature type="chain" id="PRO_5047012717" description="DUF6265 domain-containing protein" evidence="1">
    <location>
        <begin position="28"/>
        <end position="187"/>
    </location>
</feature>
<protein>
    <recommendedName>
        <fullName evidence="2">DUF6265 domain-containing protein</fullName>
    </recommendedName>
</protein>
<accession>A0ABR6XVR7</accession>
<evidence type="ECO:0000313" key="4">
    <source>
        <dbReference type="Proteomes" id="UP000643610"/>
    </source>
</evidence>
<evidence type="ECO:0000256" key="1">
    <source>
        <dbReference type="SAM" id="SignalP"/>
    </source>
</evidence>
<proteinExistence type="predicted"/>
<feature type="signal peptide" evidence="1">
    <location>
        <begin position="1"/>
        <end position="27"/>
    </location>
</feature>
<evidence type="ECO:0000313" key="3">
    <source>
        <dbReference type="EMBL" id="MBC3833047.1"/>
    </source>
</evidence>
<feature type="domain" description="DUF6265" evidence="2">
    <location>
        <begin position="56"/>
        <end position="170"/>
    </location>
</feature>
<reference evidence="3 4" key="1">
    <citation type="submission" date="2020-08" db="EMBL/GenBank/DDBJ databases">
        <title>Novel species isolated from subtropical streams in China.</title>
        <authorList>
            <person name="Lu H."/>
        </authorList>
    </citation>
    <scope>NUCLEOTIDE SEQUENCE [LARGE SCALE GENOMIC DNA]</scope>
    <source>
        <strain evidence="3 4">KCTC 52442</strain>
    </source>
</reference>
<evidence type="ECO:0000259" key="2">
    <source>
        <dbReference type="Pfam" id="PF19780"/>
    </source>
</evidence>
<name>A0ABR6XVR7_9BURK</name>
<comment type="caution">
    <text evidence="3">The sequence shown here is derived from an EMBL/GenBank/DDBJ whole genome shotgun (WGS) entry which is preliminary data.</text>
</comment>
<sequence length="187" mass="21373">MKNHLKKYWRTSIFVCNLVLLPTLSFAQQSSSSTDTTSTINASESKASIQIQDLTWLLGSWTANTGKQIIDEHWALQKQSLMGISRTTEAEKSKAVELLFIEKQDEDWILRLRFFGPAIDRATRGKDEPLRLKVMQADAEQLRCEGIGSETGTTLTYTKLSAHSMRAEIRKVREGKLVWSETYQFQR</sequence>
<dbReference type="InterPro" id="IPR046232">
    <property type="entry name" value="DUF6265"/>
</dbReference>
<dbReference type="RefSeq" id="WP_186892084.1">
    <property type="nucleotide sequence ID" value="NZ_JACOFU010000007.1"/>
</dbReference>